<dbReference type="Proteomes" id="UP001055940">
    <property type="component" value="Chromosome"/>
</dbReference>
<protein>
    <submittedName>
        <fullName evidence="1">Class I SAM-dependent methyltransferase</fullName>
    </submittedName>
</protein>
<keyword evidence="2" id="KW-1185">Reference proteome</keyword>
<dbReference type="RefSeq" id="WP_254420558.1">
    <property type="nucleotide sequence ID" value="NZ_BAAAJB010000048.1"/>
</dbReference>
<reference evidence="1" key="1">
    <citation type="submission" date="2022-06" db="EMBL/GenBank/DDBJ databases">
        <authorList>
            <person name="Ping M."/>
        </authorList>
    </citation>
    <scope>NUCLEOTIDE SEQUENCE</scope>
    <source>
        <strain evidence="1">JCM11759T</strain>
    </source>
</reference>
<dbReference type="GO" id="GO:0008168">
    <property type="term" value="F:methyltransferase activity"/>
    <property type="evidence" value="ECO:0007669"/>
    <property type="project" value="UniProtKB-KW"/>
</dbReference>
<dbReference type="InterPro" id="IPR029063">
    <property type="entry name" value="SAM-dependent_MTases_sf"/>
</dbReference>
<keyword evidence="1" id="KW-0808">Transferase</keyword>
<dbReference type="GO" id="GO:0032259">
    <property type="term" value="P:methylation"/>
    <property type="evidence" value="ECO:0007669"/>
    <property type="project" value="UniProtKB-KW"/>
</dbReference>
<evidence type="ECO:0000313" key="2">
    <source>
        <dbReference type="Proteomes" id="UP001055940"/>
    </source>
</evidence>
<keyword evidence="1" id="KW-0489">Methyltransferase</keyword>
<dbReference type="SUPFAM" id="SSF53335">
    <property type="entry name" value="S-adenosyl-L-methionine-dependent methyltransferases"/>
    <property type="match status" value="1"/>
</dbReference>
<name>A0ABY5DF42_9ACTN</name>
<dbReference type="EMBL" id="CP099837">
    <property type="protein sequence ID" value="USY21717.1"/>
    <property type="molecule type" value="Genomic_DNA"/>
</dbReference>
<gene>
    <name evidence="1" type="ORF">NE857_08990</name>
</gene>
<sequence>MLPRALADITAVVEFPAGPGYFLTHYAHAGVRLHLIDASWPMLTAATHHAREAGVAELAIGCHYLEHLPELVGEELVVVPNAALNQLAAQTPLPDVLARLREAVKPGTRLLLQYVAASAGPGSGFYDPALPDGRTILDHTFTAPGNQQVTRRHSQHHTADRRQARIEFTYTVSGHEERTSHVHLALPASGEVETALAHTGWVTTHTHDGAGFREVLATAGDS</sequence>
<evidence type="ECO:0000313" key="1">
    <source>
        <dbReference type="EMBL" id="USY21717.1"/>
    </source>
</evidence>
<organism evidence="1 2">
    <name type="scientific">Nocardiopsis exhalans</name>
    <dbReference type="NCBI Taxonomy" id="163604"/>
    <lineage>
        <taxon>Bacteria</taxon>
        <taxon>Bacillati</taxon>
        <taxon>Actinomycetota</taxon>
        <taxon>Actinomycetes</taxon>
        <taxon>Streptosporangiales</taxon>
        <taxon>Nocardiopsidaceae</taxon>
        <taxon>Nocardiopsis</taxon>
    </lineage>
</organism>
<accession>A0ABY5DF42</accession>
<proteinExistence type="predicted"/>
<dbReference type="Gene3D" id="3.40.50.150">
    <property type="entry name" value="Vaccinia Virus protein VP39"/>
    <property type="match status" value="1"/>
</dbReference>